<dbReference type="Pfam" id="PF08495">
    <property type="entry name" value="FIST"/>
    <property type="match status" value="1"/>
</dbReference>
<dbReference type="AlphaFoldDB" id="A0A1G8SAK0"/>
<evidence type="ECO:0000313" key="3">
    <source>
        <dbReference type="EMBL" id="SDJ26248.1"/>
    </source>
</evidence>
<dbReference type="SMART" id="SM01204">
    <property type="entry name" value="FIST_C"/>
    <property type="match status" value="1"/>
</dbReference>
<reference evidence="3 4" key="1">
    <citation type="submission" date="2016-10" db="EMBL/GenBank/DDBJ databases">
        <authorList>
            <person name="de Groot N.N."/>
        </authorList>
    </citation>
    <scope>NUCLEOTIDE SEQUENCE [LARGE SCALE GENOMIC DNA]</scope>
    <source>
        <strain evidence="3 4">DSM 26424</strain>
    </source>
</reference>
<name>A0A1G8SAK0_9RHOB</name>
<dbReference type="SMART" id="SM00897">
    <property type="entry name" value="FIST"/>
    <property type="match status" value="1"/>
</dbReference>
<accession>A0A1G8SAK0</accession>
<dbReference type="Pfam" id="PF10442">
    <property type="entry name" value="FIST_C"/>
    <property type="match status" value="1"/>
</dbReference>
<evidence type="ECO:0000259" key="2">
    <source>
        <dbReference type="SMART" id="SM01204"/>
    </source>
</evidence>
<organism evidence="3 4">
    <name type="scientific">Salipiger marinus</name>
    <dbReference type="NCBI Taxonomy" id="555512"/>
    <lineage>
        <taxon>Bacteria</taxon>
        <taxon>Pseudomonadati</taxon>
        <taxon>Pseudomonadota</taxon>
        <taxon>Alphaproteobacteria</taxon>
        <taxon>Rhodobacterales</taxon>
        <taxon>Roseobacteraceae</taxon>
        <taxon>Salipiger</taxon>
    </lineage>
</organism>
<dbReference type="EMBL" id="FNEJ01000023">
    <property type="protein sequence ID" value="SDJ26248.1"/>
    <property type="molecule type" value="Genomic_DNA"/>
</dbReference>
<feature type="domain" description="FIST C-domain" evidence="2">
    <location>
        <begin position="234"/>
        <end position="364"/>
    </location>
</feature>
<evidence type="ECO:0000259" key="1">
    <source>
        <dbReference type="SMART" id="SM00897"/>
    </source>
</evidence>
<evidence type="ECO:0000313" key="4">
    <source>
        <dbReference type="Proteomes" id="UP000199093"/>
    </source>
</evidence>
<dbReference type="STRING" id="555512.SAMN04487993_102388"/>
<dbReference type="PANTHER" id="PTHR40252">
    <property type="entry name" value="BLR0328 PROTEIN"/>
    <property type="match status" value="1"/>
</dbReference>
<dbReference type="OrthoDB" id="9807948at2"/>
<keyword evidence="4" id="KW-1185">Reference proteome</keyword>
<sequence length="385" mass="41743">MPLDRNRPAFVGVAVSAATDPQAAVAEAVRQLDLADTCFVLAFVPERLPLGPLAEALETHLTGVPVFGCTTAGQITPDGYDTTALLLIAFPRRHFRCASQFITPLNPISIKQIAADTRRLSAQFRHTAGWERLALVFADGLSKQEDLLASTLESSLGDVPFFGGSAGNGLDFRETFVLHHGQFHSNAALLLLLETDLGFAGLGFDHFLPTATQMVVTDAIPEERLVLEINGAPAALEYARLVGCSVDQLCPRVFAENPVLVRHNTTYHVRAIHSASATQALSFLSAIDVGLLLTLGRGKEILRTLETGLDVTSPEGRAPDFILGFDCVLRKLEIEQKDLGPQVSAILRDRRVLGFNTYGEQHCGVHVNQTFVGVAFFEPARRSLH</sequence>
<feature type="domain" description="FIST" evidence="1">
    <location>
        <begin position="36"/>
        <end position="233"/>
    </location>
</feature>
<protein>
    <submittedName>
        <fullName evidence="3">Uncharacterized conserved protein, contains FIST_N domain</fullName>
    </submittedName>
</protein>
<gene>
    <name evidence="3" type="ORF">SAMN04487993_102388</name>
</gene>
<dbReference type="InterPro" id="IPR019494">
    <property type="entry name" value="FIST_C"/>
</dbReference>
<dbReference type="InterPro" id="IPR013702">
    <property type="entry name" value="FIST_domain_N"/>
</dbReference>
<proteinExistence type="predicted"/>
<dbReference type="Proteomes" id="UP000199093">
    <property type="component" value="Unassembled WGS sequence"/>
</dbReference>
<dbReference type="RefSeq" id="WP_089850710.1">
    <property type="nucleotide sequence ID" value="NZ_FNEJ01000023.1"/>
</dbReference>
<dbReference type="PANTHER" id="PTHR40252:SF2">
    <property type="entry name" value="BLR0328 PROTEIN"/>
    <property type="match status" value="1"/>
</dbReference>